<reference evidence="2 3" key="1">
    <citation type="submission" date="2016-01" db="EMBL/GenBank/DDBJ databases">
        <title>Amycolatopsis coloradensis genome sequencing and assembly.</title>
        <authorList>
            <person name="Mayilraj S."/>
        </authorList>
    </citation>
    <scope>NUCLEOTIDE SEQUENCE [LARGE SCALE GENOMIC DNA]</scope>
    <source>
        <strain evidence="2 3">DSM 44225</strain>
    </source>
</reference>
<dbReference type="RefSeq" id="WP_076157915.1">
    <property type="nucleotide sequence ID" value="NZ_JBEZVB010000068.1"/>
</dbReference>
<dbReference type="GO" id="GO:0003723">
    <property type="term" value="F:RNA binding"/>
    <property type="evidence" value="ECO:0007669"/>
    <property type="project" value="InterPro"/>
</dbReference>
<accession>A0A1R0KZ06</accession>
<dbReference type="SMART" id="SM00517">
    <property type="entry name" value="PolyA"/>
    <property type="match status" value="1"/>
</dbReference>
<keyword evidence="3" id="KW-1185">Reference proteome</keyword>
<protein>
    <recommendedName>
        <fullName evidence="1">PABC domain-containing protein</fullName>
    </recommendedName>
</protein>
<dbReference type="SUPFAM" id="SSF63570">
    <property type="entry name" value="PABC (PABP) domain"/>
    <property type="match status" value="1"/>
</dbReference>
<dbReference type="STRING" id="76021.BS329_09075"/>
<dbReference type="InterPro" id="IPR036053">
    <property type="entry name" value="PABP-dom"/>
</dbReference>
<proteinExistence type="predicted"/>
<organism evidence="2 3">
    <name type="scientific">Amycolatopsis coloradensis</name>
    <dbReference type="NCBI Taxonomy" id="76021"/>
    <lineage>
        <taxon>Bacteria</taxon>
        <taxon>Bacillati</taxon>
        <taxon>Actinomycetota</taxon>
        <taxon>Actinomycetes</taxon>
        <taxon>Pseudonocardiales</taxon>
        <taxon>Pseudonocardiaceae</taxon>
        <taxon>Amycolatopsis</taxon>
    </lineage>
</organism>
<dbReference type="AlphaFoldDB" id="A0A1R0KZ06"/>
<dbReference type="Proteomes" id="UP000187486">
    <property type="component" value="Unassembled WGS sequence"/>
</dbReference>
<sequence>MSAELSAEALAGLSPTQKKVRLGEALFPLVQGHQPILAGQITGKLLEIDESELLGLLENDLLLKSKVDEVTKKLAQAAPPDATGQGAT</sequence>
<dbReference type="OrthoDB" id="9991868at2"/>
<evidence type="ECO:0000313" key="2">
    <source>
        <dbReference type="EMBL" id="OLZ54652.1"/>
    </source>
</evidence>
<gene>
    <name evidence="2" type="ORF">BS329_09075</name>
</gene>
<dbReference type="Pfam" id="PF00658">
    <property type="entry name" value="MLLE"/>
    <property type="match status" value="1"/>
</dbReference>
<dbReference type="EMBL" id="MQUQ01000004">
    <property type="protein sequence ID" value="OLZ54652.1"/>
    <property type="molecule type" value="Genomic_DNA"/>
</dbReference>
<feature type="domain" description="PABC" evidence="1">
    <location>
        <begin position="2"/>
        <end position="79"/>
    </location>
</feature>
<dbReference type="InterPro" id="IPR002004">
    <property type="entry name" value="PABP_HYD_C"/>
</dbReference>
<evidence type="ECO:0000259" key="1">
    <source>
        <dbReference type="PROSITE" id="PS51309"/>
    </source>
</evidence>
<name>A0A1R0KZ06_9PSEU</name>
<dbReference type="Gene3D" id="1.10.1900.10">
    <property type="entry name" value="c-terminal domain of poly(a) binding protein"/>
    <property type="match status" value="1"/>
</dbReference>
<dbReference type="PROSITE" id="PS51309">
    <property type="entry name" value="PABC"/>
    <property type="match status" value="1"/>
</dbReference>
<comment type="caution">
    <text evidence="2">The sequence shown here is derived from an EMBL/GenBank/DDBJ whole genome shotgun (WGS) entry which is preliminary data.</text>
</comment>
<evidence type="ECO:0000313" key="3">
    <source>
        <dbReference type="Proteomes" id="UP000187486"/>
    </source>
</evidence>